<accession>A0A8S4DPQ7</accession>
<dbReference type="PANTHER" id="PTHR11669">
    <property type="entry name" value="REPLICATION FACTOR C / DNA POLYMERASE III GAMMA-TAU SUBUNIT"/>
    <property type="match status" value="1"/>
</dbReference>
<proteinExistence type="predicted"/>
<sequence length="66" mass="7574">MLDRDSKTRCSRFRFAPLNQQQIVPRLQEIAAAEGDSKTRCTRFRFAPLNQQQIVPRLQEIAAAEG</sequence>
<comment type="caution">
    <text evidence="1">The sequence shown here is derived from an EMBL/GenBank/DDBJ whole genome shotgun (WGS) entry which is preliminary data.</text>
</comment>
<keyword evidence="2" id="KW-1185">Reference proteome</keyword>
<dbReference type="PANTHER" id="PTHR11669:SF9">
    <property type="entry name" value="REPLICATION FACTOR C SUBUNIT 5"/>
    <property type="match status" value="1"/>
</dbReference>
<dbReference type="GO" id="GO:0006261">
    <property type="term" value="P:DNA-templated DNA replication"/>
    <property type="evidence" value="ECO:0007669"/>
    <property type="project" value="TreeGrafter"/>
</dbReference>
<dbReference type="Proteomes" id="UP000653454">
    <property type="component" value="Unassembled WGS sequence"/>
</dbReference>
<dbReference type="GO" id="GO:0006281">
    <property type="term" value="P:DNA repair"/>
    <property type="evidence" value="ECO:0007669"/>
    <property type="project" value="TreeGrafter"/>
</dbReference>
<dbReference type="InterPro" id="IPR050238">
    <property type="entry name" value="DNA_Rep/Repair_Clamp_Loader"/>
</dbReference>
<dbReference type="AlphaFoldDB" id="A0A8S4DPQ7"/>
<gene>
    <name evidence="1" type="ORF">PLXY2_LOCUS2979</name>
</gene>
<organism evidence="1 2">
    <name type="scientific">Plutella xylostella</name>
    <name type="common">Diamondback moth</name>
    <name type="synonym">Plutella maculipennis</name>
    <dbReference type="NCBI Taxonomy" id="51655"/>
    <lineage>
        <taxon>Eukaryota</taxon>
        <taxon>Metazoa</taxon>
        <taxon>Ecdysozoa</taxon>
        <taxon>Arthropoda</taxon>
        <taxon>Hexapoda</taxon>
        <taxon>Insecta</taxon>
        <taxon>Pterygota</taxon>
        <taxon>Neoptera</taxon>
        <taxon>Endopterygota</taxon>
        <taxon>Lepidoptera</taxon>
        <taxon>Glossata</taxon>
        <taxon>Ditrysia</taxon>
        <taxon>Yponomeutoidea</taxon>
        <taxon>Plutellidae</taxon>
        <taxon>Plutella</taxon>
    </lineage>
</organism>
<evidence type="ECO:0000313" key="1">
    <source>
        <dbReference type="EMBL" id="CAG9102609.1"/>
    </source>
</evidence>
<name>A0A8S4DPQ7_PLUXY</name>
<dbReference type="GO" id="GO:0003689">
    <property type="term" value="F:DNA clamp loader activity"/>
    <property type="evidence" value="ECO:0007669"/>
    <property type="project" value="TreeGrafter"/>
</dbReference>
<dbReference type="GO" id="GO:0005634">
    <property type="term" value="C:nucleus"/>
    <property type="evidence" value="ECO:0007669"/>
    <property type="project" value="TreeGrafter"/>
</dbReference>
<evidence type="ECO:0000313" key="2">
    <source>
        <dbReference type="Proteomes" id="UP000653454"/>
    </source>
</evidence>
<dbReference type="GO" id="GO:0005663">
    <property type="term" value="C:DNA replication factor C complex"/>
    <property type="evidence" value="ECO:0007669"/>
    <property type="project" value="TreeGrafter"/>
</dbReference>
<dbReference type="EMBL" id="CAJHNJ030000007">
    <property type="protein sequence ID" value="CAG9102609.1"/>
    <property type="molecule type" value="Genomic_DNA"/>
</dbReference>
<protein>
    <submittedName>
        <fullName evidence="1">(diamondback moth) hypothetical protein</fullName>
    </submittedName>
</protein>
<reference evidence="1" key="1">
    <citation type="submission" date="2020-11" db="EMBL/GenBank/DDBJ databases">
        <authorList>
            <person name="Whiteford S."/>
        </authorList>
    </citation>
    <scope>NUCLEOTIDE SEQUENCE</scope>
</reference>